<dbReference type="SUPFAM" id="SSF51445">
    <property type="entry name" value="(Trans)glycosidases"/>
    <property type="match status" value="1"/>
</dbReference>
<dbReference type="PROSITE" id="PS51820">
    <property type="entry name" value="PA14"/>
    <property type="match status" value="1"/>
</dbReference>
<dbReference type="GO" id="GO:0009251">
    <property type="term" value="P:glucan catabolic process"/>
    <property type="evidence" value="ECO:0007669"/>
    <property type="project" value="TreeGrafter"/>
</dbReference>
<dbReference type="InterPro" id="IPR013783">
    <property type="entry name" value="Ig-like_fold"/>
</dbReference>
<dbReference type="PANTHER" id="PTHR42715">
    <property type="entry name" value="BETA-GLUCOSIDASE"/>
    <property type="match status" value="1"/>
</dbReference>
<dbReference type="Gene3D" id="3.20.20.300">
    <property type="entry name" value="Glycoside hydrolase, family 3, N-terminal domain"/>
    <property type="match status" value="1"/>
</dbReference>
<comment type="pathway">
    <text evidence="7">Glycan metabolism; cellulose degradation.</text>
</comment>
<dbReference type="PRINTS" id="PR00133">
    <property type="entry name" value="GLHYDRLASE3"/>
</dbReference>
<evidence type="ECO:0000256" key="2">
    <source>
        <dbReference type="ARBA" id="ARBA00005336"/>
    </source>
</evidence>
<evidence type="ECO:0000256" key="7">
    <source>
        <dbReference type="RuleBase" id="RU361161"/>
    </source>
</evidence>
<feature type="domain" description="PA14" evidence="8">
    <location>
        <begin position="397"/>
        <end position="565"/>
    </location>
</feature>
<sequence length="848" mass="92317">MDIEQTLAQLDLSQKIKLLSGLGWWQTEAIPEVNIPSIKLSDGPNGVRGQKFFNGVPASCFPASTGLGSSFDVELARKIGEALAEEAIAKGCHVLLGPTVNTPRSPLGGRGFESFSEDPALNGTIASAYIQGLQTKGVSATIKHFVANDQETQRFSISSDVSERALREIYLKPFQIAIREAKPWALMTAYNRVNGIHASENSKLLKDILREEWCYEGLIMSDYTGVYSTTESLKAGLDLEMPGPTVMRGKAVERAIMGGKLSPSDVDTRVRKILELVKHAQASGIPFNVPEKSIDTPQLRQLLRQAAADAIVLLKNNNNILPLSKNVKTIAVIGPNAKLAQTSGGGSARLLSTYTVSPLEGIMTAAAEVGAKVKYTIGAASHRYLPLLDTYIKQFNRNTPGATLEFWNDAPSRDFLLPEANIEAPLSKCKWSTETLGTNCLLLDGIDAAQVNHICFIRYITAFVPDESGDWEFGVYFGGKGNLFLDKKLIVDLSTNPEPGEEFFGLATQEKRAVVTGLKAGTSYEMELRINTADFVAKSPLPCWGCLRIGGVRQFDGQAAIQDAVELAKNSDVAVLVIGLNHDWESEGFDRANMNLPLLTNDLVSAVLRANPHTIVVNNSGTPVAMPWVDDASTVLQQFYGGNECGNGLADILWGKVNPSAKLSLTFPQRIEDTPCYGAFGASGQEHGKIQYNEGIYVGYRSYELRKLAPLFPFGFGYGQSYSTFEYSDLQVPSSLSAVGTFSVTFKIRNTSAIFGREVAQIYIADPDSSLPRPMQELKGFHKVSLESGETKPVTVSLNREALGFYDDRQMCWVAEKGAFEVLIASSSADVKLKARVTLEETIVWTGL</sequence>
<dbReference type="EMBL" id="JAWWNJ010000126">
    <property type="protein sequence ID" value="KAK6988052.1"/>
    <property type="molecule type" value="Genomic_DNA"/>
</dbReference>
<dbReference type="Proteomes" id="UP001362999">
    <property type="component" value="Unassembled WGS sequence"/>
</dbReference>
<name>A0AAV9ZNU5_9AGAR</name>
<dbReference type="GO" id="GO:0008422">
    <property type="term" value="F:beta-glucosidase activity"/>
    <property type="evidence" value="ECO:0007669"/>
    <property type="project" value="UniProtKB-EC"/>
</dbReference>
<evidence type="ECO:0000256" key="5">
    <source>
        <dbReference type="ARBA" id="ARBA00023277"/>
    </source>
</evidence>
<dbReference type="Pfam" id="PF14310">
    <property type="entry name" value="Fn3-like"/>
    <property type="match status" value="1"/>
</dbReference>
<dbReference type="AlphaFoldDB" id="A0AAV9ZNU5"/>
<dbReference type="Gene3D" id="3.40.50.1700">
    <property type="entry name" value="Glycoside hydrolase family 3 C-terminal domain"/>
    <property type="match status" value="1"/>
</dbReference>
<accession>A0AAV9ZNU5</accession>
<evidence type="ECO:0000256" key="4">
    <source>
        <dbReference type="ARBA" id="ARBA00022801"/>
    </source>
</evidence>
<dbReference type="EC" id="3.2.1.21" evidence="3 7"/>
<comment type="caution">
    <text evidence="9">The sequence shown here is derived from an EMBL/GenBank/DDBJ whole genome shotgun (WGS) entry which is preliminary data.</text>
</comment>
<dbReference type="SUPFAM" id="SSF52279">
    <property type="entry name" value="Beta-D-glucan exohydrolase, C-terminal domain"/>
    <property type="match status" value="1"/>
</dbReference>
<keyword evidence="6 7" id="KW-0326">Glycosidase</keyword>
<reference evidence="9 10" key="1">
    <citation type="journal article" date="2024" name="J Genomics">
        <title>Draft genome sequencing and assembly of Favolaschia claudopus CIRM-BRFM 2984 isolated from oak limbs.</title>
        <authorList>
            <person name="Navarro D."/>
            <person name="Drula E."/>
            <person name="Chaduli D."/>
            <person name="Cazenave R."/>
            <person name="Ahrendt S."/>
            <person name="Wang J."/>
            <person name="Lipzen A."/>
            <person name="Daum C."/>
            <person name="Barry K."/>
            <person name="Grigoriev I.V."/>
            <person name="Favel A."/>
            <person name="Rosso M.N."/>
            <person name="Martin F."/>
        </authorList>
    </citation>
    <scope>NUCLEOTIDE SEQUENCE [LARGE SCALE GENOMIC DNA]</scope>
    <source>
        <strain evidence="9 10">CIRM-BRFM 2984</strain>
    </source>
</reference>
<dbReference type="SMART" id="SM01217">
    <property type="entry name" value="Fn3_like"/>
    <property type="match status" value="1"/>
</dbReference>
<organism evidence="9 10">
    <name type="scientific">Favolaschia claudopus</name>
    <dbReference type="NCBI Taxonomy" id="2862362"/>
    <lineage>
        <taxon>Eukaryota</taxon>
        <taxon>Fungi</taxon>
        <taxon>Dikarya</taxon>
        <taxon>Basidiomycota</taxon>
        <taxon>Agaricomycotina</taxon>
        <taxon>Agaricomycetes</taxon>
        <taxon>Agaricomycetidae</taxon>
        <taxon>Agaricales</taxon>
        <taxon>Marasmiineae</taxon>
        <taxon>Mycenaceae</taxon>
        <taxon>Favolaschia</taxon>
    </lineage>
</organism>
<evidence type="ECO:0000259" key="8">
    <source>
        <dbReference type="PROSITE" id="PS51820"/>
    </source>
</evidence>
<dbReference type="Pfam" id="PF01915">
    <property type="entry name" value="Glyco_hydro_3_C"/>
    <property type="match status" value="1"/>
</dbReference>
<keyword evidence="5 7" id="KW-0119">Carbohydrate metabolism</keyword>
<dbReference type="InterPro" id="IPR036962">
    <property type="entry name" value="Glyco_hydro_3_N_sf"/>
</dbReference>
<dbReference type="PANTHER" id="PTHR42715:SF10">
    <property type="entry name" value="BETA-GLUCOSIDASE"/>
    <property type="match status" value="1"/>
</dbReference>
<evidence type="ECO:0000256" key="3">
    <source>
        <dbReference type="ARBA" id="ARBA00012744"/>
    </source>
</evidence>
<dbReference type="Gene3D" id="2.60.120.260">
    <property type="entry name" value="Galactose-binding domain-like"/>
    <property type="match status" value="1"/>
</dbReference>
<dbReference type="InterPro" id="IPR036881">
    <property type="entry name" value="Glyco_hydro_3_C_sf"/>
</dbReference>
<dbReference type="InterPro" id="IPR001764">
    <property type="entry name" value="Glyco_hydro_3_N"/>
</dbReference>
<gene>
    <name evidence="9" type="ORF">R3P38DRAFT_3098049</name>
</gene>
<dbReference type="PROSITE" id="PS00775">
    <property type="entry name" value="GLYCOSYL_HYDROL_F3"/>
    <property type="match status" value="1"/>
</dbReference>
<evidence type="ECO:0000313" key="10">
    <source>
        <dbReference type="Proteomes" id="UP001362999"/>
    </source>
</evidence>
<dbReference type="Gene3D" id="2.60.40.10">
    <property type="entry name" value="Immunoglobulins"/>
    <property type="match status" value="1"/>
</dbReference>
<dbReference type="InterPro" id="IPR037524">
    <property type="entry name" value="PA14/GLEYA"/>
</dbReference>
<dbReference type="InterPro" id="IPR019800">
    <property type="entry name" value="Glyco_hydro_3_AS"/>
</dbReference>
<keyword evidence="10" id="KW-1185">Reference proteome</keyword>
<dbReference type="InterPro" id="IPR026891">
    <property type="entry name" value="Fn3-like"/>
</dbReference>
<dbReference type="InterPro" id="IPR017853">
    <property type="entry name" value="GH"/>
</dbReference>
<keyword evidence="7" id="KW-0624">Polysaccharide degradation</keyword>
<dbReference type="FunFam" id="2.60.40.10:FF:000495">
    <property type="entry name" value="Periplasmic beta-glucosidase"/>
    <property type="match status" value="1"/>
</dbReference>
<evidence type="ECO:0000256" key="1">
    <source>
        <dbReference type="ARBA" id="ARBA00000448"/>
    </source>
</evidence>
<comment type="similarity">
    <text evidence="2 7">Belongs to the glycosyl hydrolase 3 family.</text>
</comment>
<keyword evidence="4 7" id="KW-0378">Hydrolase</keyword>
<protein>
    <recommendedName>
        <fullName evidence="3 7">beta-glucosidase</fullName>
        <ecNumber evidence="3 7">3.2.1.21</ecNumber>
    </recommendedName>
</protein>
<dbReference type="Pfam" id="PF00933">
    <property type="entry name" value="Glyco_hydro_3"/>
    <property type="match status" value="1"/>
</dbReference>
<dbReference type="InterPro" id="IPR002772">
    <property type="entry name" value="Glyco_hydro_3_C"/>
</dbReference>
<dbReference type="InterPro" id="IPR050288">
    <property type="entry name" value="Cellulose_deg_GH3"/>
</dbReference>
<evidence type="ECO:0000256" key="6">
    <source>
        <dbReference type="ARBA" id="ARBA00023295"/>
    </source>
</evidence>
<proteinExistence type="inferred from homology"/>
<evidence type="ECO:0000313" key="9">
    <source>
        <dbReference type="EMBL" id="KAK6988052.1"/>
    </source>
</evidence>
<comment type="catalytic activity">
    <reaction evidence="1 7">
        <text>Hydrolysis of terminal, non-reducing beta-D-glucosyl residues with release of beta-D-glucose.</text>
        <dbReference type="EC" id="3.2.1.21"/>
    </reaction>
</comment>